<evidence type="ECO:0000256" key="7">
    <source>
        <dbReference type="SAM" id="Phobius"/>
    </source>
</evidence>
<protein>
    <submittedName>
        <fullName evidence="8">Putative membrane protein YccC</fullName>
    </submittedName>
</protein>
<dbReference type="OrthoDB" id="9807111at2"/>
<evidence type="ECO:0000256" key="1">
    <source>
        <dbReference type="ARBA" id="ARBA00004651"/>
    </source>
</evidence>
<evidence type="ECO:0000313" key="9">
    <source>
        <dbReference type="Proteomes" id="UP000246744"/>
    </source>
</evidence>
<accession>A0A317PWA4</accession>
<dbReference type="GO" id="GO:0005886">
    <property type="term" value="C:plasma membrane"/>
    <property type="evidence" value="ECO:0007669"/>
    <property type="project" value="UniProtKB-SubCell"/>
</dbReference>
<dbReference type="AlphaFoldDB" id="A0A317PWA4"/>
<keyword evidence="4 7" id="KW-0812">Transmembrane</keyword>
<evidence type="ECO:0000256" key="6">
    <source>
        <dbReference type="ARBA" id="ARBA00023136"/>
    </source>
</evidence>
<feature type="transmembrane region" description="Helical" evidence="7">
    <location>
        <begin position="491"/>
        <end position="511"/>
    </location>
</feature>
<sequence length="675" mass="76132">MTLNSLRLTSLPWFNASPGQWRYALRNAIAMCLALAIAYALQLDEPYWAMTSAAVVSFPTQGGVISKSLGRIAGSILGAFAALFIAGHTLDDPWLFTWAMASWLAVCTLMASQFQYNVAYSFSLAGYTAAIIAFPLLNTVSTTELWDVAQSRVCEVIVGILCGGLMMMVLPGTADGTTLLNTLTNLHQRLLEHAKLLWRQETTDEIRTAHERMISQILTTNLLRVQAFWSHYRFRHQNPRINYLLHQYLRAISVTSGIRRLLINWPNAPAHLWPAIEQLLAQLGNPQADALHIARSLASLKPPEHADYHYRAFWFRLSHYCQLLQNCRRELLQLTLPEGRPVKAVPRTPALARHTDWLESVWAALRTFCVISVTSAWSIGSQWDEGGAALTLAAICCVLYATTPTALFSLTLLLRTLLLLSLFSFAVKFGLMVQITQLWQFLLFLFPLLLTMQLIKQQHPKFAGLWGQLIVFMGSFIAVTNPPVYDFADFLNQNLAKILGVGLAWVAFSVLRPGSDNLKSRRHIRALRRAFIDQLSRRPARTQSMFESLVYHLVSQLNSSKDEASRRWLLRWGVVLLNCSHVVWQLRSWGAPGDPLTQVRDVALHLVQGVMTERGVHHRSLDNALTTLKTLTTTLERHHREDARNLASHIWMLYCSLSQLQLAPVLPAIEQNTQC</sequence>
<keyword evidence="5 7" id="KW-1133">Transmembrane helix</keyword>
<gene>
    <name evidence="8" type="ORF">DES37_11227</name>
</gene>
<feature type="transmembrane region" description="Helical" evidence="7">
    <location>
        <begin position="437"/>
        <end position="455"/>
    </location>
</feature>
<reference evidence="8 9" key="1">
    <citation type="submission" date="2018-05" db="EMBL/GenBank/DDBJ databases">
        <title>Genomic Encyclopedia of Type Strains, Phase IV (KMG-IV): sequencing the most valuable type-strain genomes for metagenomic binning, comparative biology and taxonomic classification.</title>
        <authorList>
            <person name="Goeker M."/>
        </authorList>
    </citation>
    <scope>NUCLEOTIDE SEQUENCE [LARGE SCALE GENOMIC DNA]</scope>
    <source>
        <strain evidence="8 9">DSM 19579</strain>
    </source>
</reference>
<evidence type="ECO:0000256" key="4">
    <source>
        <dbReference type="ARBA" id="ARBA00022692"/>
    </source>
</evidence>
<dbReference type="PANTHER" id="PTHR30509">
    <property type="entry name" value="P-HYDROXYBENZOIC ACID EFFLUX PUMP SUBUNIT-RELATED"/>
    <property type="match status" value="1"/>
</dbReference>
<dbReference type="Proteomes" id="UP000246744">
    <property type="component" value="Unassembled WGS sequence"/>
</dbReference>
<comment type="caution">
    <text evidence="8">The sequence shown here is derived from an EMBL/GenBank/DDBJ whole genome shotgun (WGS) entry which is preliminary data.</text>
</comment>
<dbReference type="EMBL" id="QGTS01000012">
    <property type="protein sequence ID" value="PWW05769.1"/>
    <property type="molecule type" value="Genomic_DNA"/>
</dbReference>
<evidence type="ECO:0000256" key="5">
    <source>
        <dbReference type="ARBA" id="ARBA00022989"/>
    </source>
</evidence>
<feature type="transmembrane region" description="Helical" evidence="7">
    <location>
        <begin position="95"/>
        <end position="111"/>
    </location>
</feature>
<organism evidence="8 9">
    <name type="scientific">Mangrovibacter plantisponsor</name>
    <dbReference type="NCBI Taxonomy" id="451513"/>
    <lineage>
        <taxon>Bacteria</taxon>
        <taxon>Pseudomonadati</taxon>
        <taxon>Pseudomonadota</taxon>
        <taxon>Gammaproteobacteria</taxon>
        <taxon>Enterobacterales</taxon>
        <taxon>Enterobacteriaceae</taxon>
        <taxon>Mangrovibacter</taxon>
    </lineage>
</organism>
<feature type="transmembrane region" description="Helical" evidence="7">
    <location>
        <begin position="149"/>
        <end position="170"/>
    </location>
</feature>
<comment type="subcellular location">
    <subcellularLocation>
        <location evidence="1">Cell membrane</location>
        <topology evidence="1">Multi-pass membrane protein</topology>
    </subcellularLocation>
</comment>
<keyword evidence="9" id="KW-1185">Reference proteome</keyword>
<evidence type="ECO:0000256" key="2">
    <source>
        <dbReference type="ARBA" id="ARBA00022448"/>
    </source>
</evidence>
<feature type="transmembrane region" description="Helical" evidence="7">
    <location>
        <begin position="118"/>
        <end position="137"/>
    </location>
</feature>
<proteinExistence type="predicted"/>
<name>A0A317PWA4_9ENTR</name>
<keyword evidence="3" id="KW-1003">Cell membrane</keyword>
<dbReference type="GO" id="GO:0022857">
    <property type="term" value="F:transmembrane transporter activity"/>
    <property type="evidence" value="ECO:0007669"/>
    <property type="project" value="InterPro"/>
</dbReference>
<feature type="transmembrane region" description="Helical" evidence="7">
    <location>
        <begin position="386"/>
        <end position="403"/>
    </location>
</feature>
<dbReference type="RefSeq" id="WP_110027201.1">
    <property type="nucleotide sequence ID" value="NZ_QGTS01000012.1"/>
</dbReference>
<feature type="transmembrane region" description="Helical" evidence="7">
    <location>
        <begin position="462"/>
        <end position="479"/>
    </location>
</feature>
<dbReference type="Pfam" id="PF04632">
    <property type="entry name" value="FUSC"/>
    <property type="match status" value="1"/>
</dbReference>
<keyword evidence="6 7" id="KW-0472">Membrane</keyword>
<keyword evidence="2" id="KW-0813">Transport</keyword>
<evidence type="ECO:0000256" key="3">
    <source>
        <dbReference type="ARBA" id="ARBA00022475"/>
    </source>
</evidence>
<evidence type="ECO:0000313" key="8">
    <source>
        <dbReference type="EMBL" id="PWW05769.1"/>
    </source>
</evidence>
<dbReference type="PANTHER" id="PTHR30509:SF9">
    <property type="entry name" value="MULTIDRUG RESISTANCE PROTEIN MDTO"/>
    <property type="match status" value="1"/>
</dbReference>
<feature type="transmembrane region" description="Helical" evidence="7">
    <location>
        <begin position="72"/>
        <end position="89"/>
    </location>
</feature>
<dbReference type="InterPro" id="IPR006726">
    <property type="entry name" value="PHBA_efflux_AaeB/fusaric-R"/>
</dbReference>